<protein>
    <submittedName>
        <fullName evidence="1">Uncharacterized protein</fullName>
    </submittedName>
</protein>
<dbReference type="STRING" id="525367.HMPREF0556_10449"/>
<reference evidence="1" key="1">
    <citation type="submission" date="2010-06" db="EMBL/GenBank/DDBJ databases">
        <authorList>
            <person name="Muzny D."/>
            <person name="Qin X."/>
            <person name="Buhay C."/>
            <person name="Dugan-Rocha S."/>
            <person name="Ding Y."/>
            <person name="Chen G."/>
            <person name="Hawes A."/>
            <person name="Holder M."/>
            <person name="Jhangiani S."/>
            <person name="Johnson A."/>
            <person name="Khan Z."/>
            <person name="Li Z."/>
            <person name="Liu W."/>
            <person name="Liu X."/>
            <person name="Perez L."/>
            <person name="Shen H."/>
            <person name="Wang Q."/>
            <person name="Watt J."/>
            <person name="Xi L."/>
            <person name="Xin Y."/>
            <person name="Zhou J."/>
            <person name="Deng J."/>
            <person name="Jiang H."/>
            <person name="Liu Y."/>
            <person name="Qu J."/>
            <person name="Song X.-Z."/>
            <person name="Zhang L."/>
            <person name="Villasana D."/>
            <person name="Johnson A."/>
            <person name="Liu J."/>
            <person name="Liyanage D."/>
            <person name="Lorensuhewa L."/>
            <person name="Robinson T."/>
            <person name="Song A."/>
            <person name="Song B.-B."/>
            <person name="Dinh H."/>
            <person name="Thornton R."/>
            <person name="Coyle M."/>
            <person name="Francisco L."/>
            <person name="Jackson L."/>
            <person name="Javaid M."/>
            <person name="Korchina V."/>
            <person name="Kovar C."/>
            <person name="Mata R."/>
            <person name="Mathew T."/>
            <person name="Ngo R."/>
            <person name="Nguyen L."/>
            <person name="Nguyen N."/>
            <person name="Okwuonu G."/>
            <person name="Ongeri F."/>
            <person name="Pham C."/>
            <person name="Simmons D."/>
            <person name="Wilczek-Boney K."/>
            <person name="Hale W."/>
            <person name="Jakkamsetti A."/>
            <person name="Pham P."/>
            <person name="Ruth R."/>
            <person name="San Lucas F."/>
            <person name="Warren J."/>
            <person name="Zhang J."/>
            <person name="Zhao Z."/>
            <person name="Zhou C."/>
            <person name="Zhu D."/>
            <person name="Lee S."/>
            <person name="Bess C."/>
            <person name="Blankenburg K."/>
            <person name="Forbes L."/>
            <person name="Fu Q."/>
            <person name="Gubbala S."/>
            <person name="Hirani K."/>
            <person name="Jayaseelan J.C."/>
            <person name="Lara F."/>
            <person name="Munidasa M."/>
            <person name="Palculict T."/>
            <person name="Patil S."/>
            <person name="Pu L.-L."/>
            <person name="Saada N."/>
            <person name="Tang L."/>
            <person name="Weissenberger G."/>
            <person name="Zhu Y."/>
            <person name="Hemphill L."/>
            <person name="Shang Y."/>
            <person name="Youmans B."/>
            <person name="Ayvaz T."/>
            <person name="Ross M."/>
            <person name="Santibanez J."/>
            <person name="Aqrawi P."/>
            <person name="Gross S."/>
            <person name="Joshi V."/>
            <person name="Fowler G."/>
            <person name="Nazareth L."/>
            <person name="Reid J."/>
            <person name="Worley K."/>
            <person name="Petrosino J."/>
            <person name="Highlander S."/>
            <person name="Gibbs R."/>
        </authorList>
    </citation>
    <scope>NUCLEOTIDE SEQUENCE [LARGE SCALE GENOMIC DNA]</scope>
    <source>
        <strain evidence="1">DSM 20601</strain>
    </source>
</reference>
<dbReference type="RefSeq" id="WP_003757088.1">
    <property type="nucleotide sequence ID" value="NZ_GL538352.1"/>
</dbReference>
<dbReference type="AlphaFoldDB" id="D7UUE3"/>
<evidence type="ECO:0000313" key="1">
    <source>
        <dbReference type="EMBL" id="EFI85250.1"/>
    </source>
</evidence>
<dbReference type="Proteomes" id="UP000010119">
    <property type="component" value="Unassembled WGS sequence"/>
</dbReference>
<dbReference type="HOGENOM" id="CLU_2023869_0_0_9"/>
<sequence>MNNTTFAFGINENINRFDAHTMKFEQIPISRENFKILTDEYLSSDFDFYFQDNILIVPATRLEPNQSWNKSLILNDQVIDFKGKYIFFFNFRELENNILYITPLTLPQIELVRNNYYLTNKY</sequence>
<keyword evidence="2" id="KW-1185">Reference proteome</keyword>
<evidence type="ECO:0000313" key="2">
    <source>
        <dbReference type="Proteomes" id="UP000010119"/>
    </source>
</evidence>
<dbReference type="EMBL" id="ACCR02000002">
    <property type="protein sequence ID" value="EFI85250.1"/>
    <property type="molecule type" value="Genomic_DNA"/>
</dbReference>
<accession>D7UUE3</accession>
<comment type="caution">
    <text evidence="1">The sequence shown here is derived from an EMBL/GenBank/DDBJ whole genome shotgun (WGS) entry which is preliminary data.</text>
</comment>
<organism evidence="1 2">
    <name type="scientific">Listeria grayi DSM 20601</name>
    <dbReference type="NCBI Taxonomy" id="525367"/>
    <lineage>
        <taxon>Bacteria</taxon>
        <taxon>Bacillati</taxon>
        <taxon>Bacillota</taxon>
        <taxon>Bacilli</taxon>
        <taxon>Bacillales</taxon>
        <taxon>Listeriaceae</taxon>
        <taxon>Listeria</taxon>
    </lineage>
</organism>
<proteinExistence type="predicted"/>
<name>D7UUE3_LISGR</name>
<gene>
    <name evidence="1" type="ORF">HMPREF0556_10449</name>
</gene>